<name>A0A7S8EB49_9CHLR</name>
<dbReference type="KEGG" id="pmet:G4Y79_04910"/>
<evidence type="ECO:0000256" key="3">
    <source>
        <dbReference type="RuleBase" id="RU361235"/>
    </source>
</evidence>
<evidence type="ECO:0000313" key="5">
    <source>
        <dbReference type="EMBL" id="QPC83722.1"/>
    </source>
</evidence>
<keyword evidence="2 3" id="KW-0378">Hydrolase</keyword>
<evidence type="ECO:0000259" key="4">
    <source>
        <dbReference type="Pfam" id="PF00135"/>
    </source>
</evidence>
<evidence type="ECO:0000313" key="6">
    <source>
        <dbReference type="Proteomes" id="UP000594468"/>
    </source>
</evidence>
<dbReference type="PROSITE" id="PS00122">
    <property type="entry name" value="CARBOXYLESTERASE_B_1"/>
    <property type="match status" value="1"/>
</dbReference>
<proteinExistence type="inferred from homology"/>
<dbReference type="Pfam" id="PF00135">
    <property type="entry name" value="COesterase"/>
    <property type="match status" value="1"/>
</dbReference>
<evidence type="ECO:0000256" key="2">
    <source>
        <dbReference type="ARBA" id="ARBA00022801"/>
    </source>
</evidence>
<dbReference type="InterPro" id="IPR050309">
    <property type="entry name" value="Type-B_Carboxylest/Lipase"/>
</dbReference>
<accession>A0A7S8EB49</accession>
<reference evidence="5 6" key="1">
    <citation type="submission" date="2020-02" db="EMBL/GenBank/DDBJ databases">
        <authorList>
            <person name="Zheng R.K."/>
            <person name="Sun C.M."/>
        </authorList>
    </citation>
    <scope>NUCLEOTIDE SEQUENCE [LARGE SCALE GENOMIC DNA]</scope>
    <source>
        <strain evidence="6">rifampicinis</strain>
    </source>
</reference>
<dbReference type="EC" id="3.1.1.-" evidence="3"/>
<gene>
    <name evidence="5" type="ORF">G4Y79_04910</name>
</gene>
<feature type="signal peptide" evidence="3">
    <location>
        <begin position="1"/>
        <end position="24"/>
    </location>
</feature>
<feature type="domain" description="Carboxylesterase type B" evidence="4">
    <location>
        <begin position="34"/>
        <end position="506"/>
    </location>
</feature>
<dbReference type="InterPro" id="IPR019826">
    <property type="entry name" value="Carboxylesterase_B_AS"/>
</dbReference>
<keyword evidence="6" id="KW-1185">Reference proteome</keyword>
<feature type="chain" id="PRO_5033104197" description="Carboxylic ester hydrolase" evidence="3">
    <location>
        <begin position="25"/>
        <end position="523"/>
    </location>
</feature>
<dbReference type="InterPro" id="IPR029058">
    <property type="entry name" value="AB_hydrolase_fold"/>
</dbReference>
<protein>
    <recommendedName>
        <fullName evidence="3">Carboxylic ester hydrolase</fullName>
        <ecNumber evidence="3">3.1.1.-</ecNumber>
    </recommendedName>
</protein>
<dbReference type="InterPro" id="IPR002018">
    <property type="entry name" value="CarbesteraseB"/>
</dbReference>
<dbReference type="EMBL" id="CP062983">
    <property type="protein sequence ID" value="QPC83722.1"/>
    <property type="molecule type" value="Genomic_DNA"/>
</dbReference>
<sequence length="523" mass="57094">MKFAKMRIILVVAALMLASLSIQAQTDDPFVVSDAVVETESGQLRGFVQDGIYTYLGVKYAQAERFMMPEKVEPWEGVRSAVTYGEICPIPAMNSVANDELFNPHRYFPQSENCQHLNIWTPGIQDDAQRPVMVWLHGGGWTNGSSIEGVSYDGRNLSEKGDVVVVSLNHRLNVLGYLDMSAYGDYSANVGVADMVAALEWIQENIAEFGGDPSNVTIFGQSGGGGKVATLMSVPAAEGLFDKAIIQSGYVSFGNQEASQQVAELTLQNLGIDPENVEEIQDVPYEDLLAAASAAQSEIGGGWGPILDGDYIPEPAFPDFASDITLMVGSVLNEMTTVIRIDPDELLADNRNDWDMEYATSKMEERFGENGVAIAEAFLEAYPNKQFADAYYLDTSIVGRSTALNIANMKSEQEAPVYTYQFTYYSPVMDGVGMAWHCAEIPYVFDNADLALTATGGGDAAHAMAHMMSQAWINFARYGDPNHDALPEWPAYTPENGATMIFDTTPWVGFHNDAELLALLAEE</sequence>
<dbReference type="GO" id="GO:0016787">
    <property type="term" value="F:hydrolase activity"/>
    <property type="evidence" value="ECO:0007669"/>
    <property type="project" value="UniProtKB-KW"/>
</dbReference>
<organism evidence="5 6">
    <name type="scientific">Phototrophicus methaneseepsis</name>
    <dbReference type="NCBI Taxonomy" id="2710758"/>
    <lineage>
        <taxon>Bacteria</taxon>
        <taxon>Bacillati</taxon>
        <taxon>Chloroflexota</taxon>
        <taxon>Candidatus Thermofontia</taxon>
        <taxon>Phototrophicales</taxon>
        <taxon>Phototrophicaceae</taxon>
        <taxon>Phototrophicus</taxon>
    </lineage>
</organism>
<comment type="similarity">
    <text evidence="1 3">Belongs to the type-B carboxylesterase/lipase family.</text>
</comment>
<dbReference type="PANTHER" id="PTHR11559">
    <property type="entry name" value="CARBOXYLESTERASE"/>
    <property type="match status" value="1"/>
</dbReference>
<dbReference type="Gene3D" id="3.40.50.1820">
    <property type="entry name" value="alpha/beta hydrolase"/>
    <property type="match status" value="1"/>
</dbReference>
<evidence type="ECO:0000256" key="1">
    <source>
        <dbReference type="ARBA" id="ARBA00005964"/>
    </source>
</evidence>
<dbReference type="SUPFAM" id="SSF53474">
    <property type="entry name" value="alpha/beta-Hydrolases"/>
    <property type="match status" value="1"/>
</dbReference>
<dbReference type="AlphaFoldDB" id="A0A7S8EB49"/>
<dbReference type="Proteomes" id="UP000594468">
    <property type="component" value="Chromosome"/>
</dbReference>
<keyword evidence="3" id="KW-0732">Signal</keyword>